<dbReference type="GO" id="GO:0031032">
    <property type="term" value="P:actomyosin structure organization"/>
    <property type="evidence" value="ECO:0007669"/>
    <property type="project" value="TreeGrafter"/>
</dbReference>
<dbReference type="EMBL" id="CACRXK020008772">
    <property type="protein sequence ID" value="CAB4015582.1"/>
    <property type="molecule type" value="Genomic_DNA"/>
</dbReference>
<dbReference type="PANTHER" id="PTHR23280:SF32">
    <property type="entry name" value="FI22325P1"/>
    <property type="match status" value="1"/>
</dbReference>
<dbReference type="SUPFAM" id="SSF54236">
    <property type="entry name" value="Ubiquitin-like"/>
    <property type="match status" value="1"/>
</dbReference>
<dbReference type="InterPro" id="IPR019749">
    <property type="entry name" value="Band_41_domain"/>
</dbReference>
<dbReference type="FunFam" id="1.20.80.10:FF:000006">
    <property type="entry name" value="FERM domain-containing protein 5 isoform X1"/>
    <property type="match status" value="1"/>
</dbReference>
<dbReference type="CDD" id="cd14473">
    <property type="entry name" value="FERM_B-lobe"/>
    <property type="match status" value="1"/>
</dbReference>
<dbReference type="InterPro" id="IPR019748">
    <property type="entry name" value="FERM_central"/>
</dbReference>
<dbReference type="Proteomes" id="UP001152795">
    <property type="component" value="Unassembled WGS sequence"/>
</dbReference>
<dbReference type="InterPro" id="IPR000299">
    <property type="entry name" value="FERM_domain"/>
</dbReference>
<dbReference type="PANTHER" id="PTHR23280">
    <property type="entry name" value="4.1 G PROTEIN"/>
    <property type="match status" value="1"/>
</dbReference>
<dbReference type="SMART" id="SM00295">
    <property type="entry name" value="B41"/>
    <property type="match status" value="1"/>
</dbReference>
<keyword evidence="2" id="KW-1185">Reference proteome</keyword>
<name>A0A6S7JFJ7_PARCT</name>
<dbReference type="CDD" id="cd17102">
    <property type="entry name" value="FERM_F1_FRMD3"/>
    <property type="match status" value="1"/>
</dbReference>
<proteinExistence type="predicted"/>
<dbReference type="PROSITE" id="PS50057">
    <property type="entry name" value="FERM_3"/>
    <property type="match status" value="1"/>
</dbReference>
<dbReference type="Gene3D" id="1.20.80.10">
    <property type="match status" value="1"/>
</dbReference>
<gene>
    <name evidence="1" type="ORF">PACLA_8A048126</name>
</gene>
<dbReference type="SUPFAM" id="SSF47031">
    <property type="entry name" value="Second domain of FERM"/>
    <property type="match status" value="1"/>
</dbReference>
<dbReference type="OrthoDB" id="6266673at2759"/>
<dbReference type="PRINTS" id="PR00935">
    <property type="entry name" value="BAND41"/>
</dbReference>
<dbReference type="InterPro" id="IPR019747">
    <property type="entry name" value="FERM_CS"/>
</dbReference>
<dbReference type="AlphaFoldDB" id="A0A6S7JFJ7"/>
<dbReference type="Gene3D" id="3.10.20.90">
    <property type="entry name" value="Phosphatidylinositol 3-kinase Catalytic Subunit, Chain A, domain 1"/>
    <property type="match status" value="1"/>
</dbReference>
<dbReference type="Pfam" id="PF00373">
    <property type="entry name" value="FERM_M"/>
    <property type="match status" value="1"/>
</dbReference>
<dbReference type="Pfam" id="PF09379">
    <property type="entry name" value="FERM_N"/>
    <property type="match status" value="1"/>
</dbReference>
<dbReference type="InterPro" id="IPR029071">
    <property type="entry name" value="Ubiquitin-like_domsf"/>
</dbReference>
<feature type="non-terminal residue" evidence="1">
    <location>
        <position position="179"/>
    </location>
</feature>
<dbReference type="InterPro" id="IPR018979">
    <property type="entry name" value="FERM_N"/>
</dbReference>
<accession>A0A6S7JFJ7</accession>
<dbReference type="InterPro" id="IPR014352">
    <property type="entry name" value="FERM/acyl-CoA-bd_prot_sf"/>
</dbReference>
<dbReference type="InterPro" id="IPR035963">
    <property type="entry name" value="FERM_2"/>
</dbReference>
<evidence type="ECO:0000313" key="1">
    <source>
        <dbReference type="EMBL" id="CAB4015582.1"/>
    </source>
</evidence>
<reference evidence="1" key="1">
    <citation type="submission" date="2020-04" db="EMBL/GenBank/DDBJ databases">
        <authorList>
            <person name="Alioto T."/>
            <person name="Alioto T."/>
            <person name="Gomez Garrido J."/>
        </authorList>
    </citation>
    <scope>NUCLEOTIDE SEQUENCE</scope>
    <source>
        <strain evidence="1">A484AB</strain>
    </source>
</reference>
<dbReference type="GO" id="GO:0005856">
    <property type="term" value="C:cytoskeleton"/>
    <property type="evidence" value="ECO:0007669"/>
    <property type="project" value="TreeGrafter"/>
</dbReference>
<comment type="caution">
    <text evidence="1">The sequence shown here is derived from an EMBL/GenBank/DDBJ whole genome shotgun (WGS) entry which is preliminary data.</text>
</comment>
<protein>
    <submittedName>
        <fullName evidence="1">FERM domain-containing 3 isoform X1</fullName>
    </submittedName>
</protein>
<dbReference type="FunFam" id="3.10.20.90:FF:000002">
    <property type="entry name" value="Erythrocyte protein band 4.1-like 3"/>
    <property type="match status" value="1"/>
</dbReference>
<dbReference type="PROSITE" id="PS00660">
    <property type="entry name" value="FERM_1"/>
    <property type="match status" value="1"/>
</dbReference>
<organism evidence="1 2">
    <name type="scientific">Paramuricea clavata</name>
    <name type="common">Red gorgonian</name>
    <name type="synonym">Violescent sea-whip</name>
    <dbReference type="NCBI Taxonomy" id="317549"/>
    <lineage>
        <taxon>Eukaryota</taxon>
        <taxon>Metazoa</taxon>
        <taxon>Cnidaria</taxon>
        <taxon>Anthozoa</taxon>
        <taxon>Octocorallia</taxon>
        <taxon>Malacalcyonacea</taxon>
        <taxon>Plexauridae</taxon>
        <taxon>Paramuricea</taxon>
    </lineage>
</organism>
<sequence>MRRSGSKGIIETDCYCKIRLLDDSEITCEFKKDSKGQIVFDQSCKELDLLEKDYFGLRYVDTDKQRHWLDLNKNLIKQMKSKPPYTLFFRVKFYPQDPGKIVEEITRYHLFVQVKRDILHGRLLCSFNDLADLGGYIVQDELGDYDPEDHKEGYLSEFRVVPKQNEKLEAKIAENHKNL</sequence>
<evidence type="ECO:0000313" key="2">
    <source>
        <dbReference type="Proteomes" id="UP001152795"/>
    </source>
</evidence>